<dbReference type="RefSeq" id="XP_006677971.1">
    <property type="nucleotide sequence ID" value="XM_006677908.1"/>
</dbReference>
<dbReference type="InParanoid" id="F4P0D8"/>
<sequence>MANIRITFNKLIAKTSGCKETAVGSGLEKTSVLITNHDKGIVKRLLELFVCDAGDSFTQIFHDGSRVSGFAIIFDFGVTTYPNIQDAFSIGQDDLTLSRCIGHKYKPSSISIILDQVECRINSGSTRYRRRSGK</sequence>
<dbReference type="GeneID" id="18240045"/>
<dbReference type="AlphaFoldDB" id="F4P0D8"/>
<gene>
    <name evidence="1" type="ORF">BATDEDRAFT_31623</name>
</gene>
<evidence type="ECO:0000313" key="2">
    <source>
        <dbReference type="Proteomes" id="UP000007241"/>
    </source>
</evidence>
<evidence type="ECO:0000313" key="1">
    <source>
        <dbReference type="EMBL" id="EGF81572.1"/>
    </source>
</evidence>
<accession>F4P0D8</accession>
<proteinExistence type="predicted"/>
<keyword evidence="2" id="KW-1185">Reference proteome</keyword>
<protein>
    <submittedName>
        <fullName evidence="1">Expressed protein</fullName>
    </submittedName>
</protein>
<dbReference type="HOGENOM" id="CLU_1895788_0_0_1"/>
<dbReference type="EMBL" id="GL882882">
    <property type="protein sequence ID" value="EGF81572.1"/>
    <property type="molecule type" value="Genomic_DNA"/>
</dbReference>
<name>F4P0D8_BATDJ</name>
<dbReference type="Proteomes" id="UP000007241">
    <property type="component" value="Unassembled WGS sequence"/>
</dbReference>
<organism evidence="1 2">
    <name type="scientific">Batrachochytrium dendrobatidis (strain JAM81 / FGSC 10211)</name>
    <name type="common">Frog chytrid fungus</name>
    <dbReference type="NCBI Taxonomy" id="684364"/>
    <lineage>
        <taxon>Eukaryota</taxon>
        <taxon>Fungi</taxon>
        <taxon>Fungi incertae sedis</taxon>
        <taxon>Chytridiomycota</taxon>
        <taxon>Chytridiomycota incertae sedis</taxon>
        <taxon>Chytridiomycetes</taxon>
        <taxon>Rhizophydiales</taxon>
        <taxon>Rhizophydiales incertae sedis</taxon>
        <taxon>Batrachochytrium</taxon>
    </lineage>
</organism>
<reference evidence="1 2" key="1">
    <citation type="submission" date="2009-12" db="EMBL/GenBank/DDBJ databases">
        <title>The draft genome of Batrachochytrium dendrobatidis.</title>
        <authorList>
            <consortium name="US DOE Joint Genome Institute (JGI-PGF)"/>
            <person name="Kuo A."/>
            <person name="Salamov A."/>
            <person name="Schmutz J."/>
            <person name="Lucas S."/>
            <person name="Pitluck S."/>
            <person name="Rosenblum E."/>
            <person name="Stajich J."/>
            <person name="Eisen M."/>
            <person name="Grigoriev I.V."/>
        </authorList>
    </citation>
    <scope>NUCLEOTIDE SEQUENCE [LARGE SCALE GENOMIC DNA]</scope>
    <source>
        <strain evidence="2">JAM81 / FGSC 10211</strain>
    </source>
</reference>